<keyword evidence="2" id="KW-0614">Plasmid</keyword>
<dbReference type="EMBL" id="CP016290">
    <property type="protein sequence ID" value="ANP91029.1"/>
    <property type="molecule type" value="Genomic_DNA"/>
</dbReference>
<evidence type="ECO:0000256" key="1">
    <source>
        <dbReference type="SAM" id="MobiDB-lite"/>
    </source>
</evidence>
<proteinExistence type="predicted"/>
<organism evidence="2 3">
    <name type="scientific">Rhizobium leguminosarum</name>
    <dbReference type="NCBI Taxonomy" id="384"/>
    <lineage>
        <taxon>Bacteria</taxon>
        <taxon>Pseudomonadati</taxon>
        <taxon>Pseudomonadota</taxon>
        <taxon>Alphaproteobacteria</taxon>
        <taxon>Hyphomicrobiales</taxon>
        <taxon>Rhizobiaceae</taxon>
        <taxon>Rhizobium/Agrobacterium group</taxon>
        <taxon>Rhizobium</taxon>
    </lineage>
</organism>
<gene>
    <name evidence="2" type="ORF">BA011_34665</name>
</gene>
<evidence type="ECO:0008006" key="4">
    <source>
        <dbReference type="Google" id="ProtNLM"/>
    </source>
</evidence>
<accession>A0A1B1CMX8</accession>
<dbReference type="AlphaFoldDB" id="A0A1B1CMX8"/>
<sequence length="146" mass="16133">MVEKSRADYWTDLDAAIEAERKLRGQKPLKDKERRPEVKKTKVSRSDPDSGYMVRDGKPNGFFSLDHRTVDGKLAIITDTYVTPAMSTTRSSISQGSTGSRPVLASMSARTGWMPAMLHRASPRTWKTGRSLASQAVAIPLRPSPS</sequence>
<feature type="region of interest" description="Disordered" evidence="1">
    <location>
        <begin position="20"/>
        <end position="55"/>
    </location>
</feature>
<name>A0A1B1CMX8_RHILE</name>
<dbReference type="Proteomes" id="UP000092691">
    <property type="component" value="Plasmid unnamed3"/>
</dbReference>
<evidence type="ECO:0000313" key="2">
    <source>
        <dbReference type="EMBL" id="ANP91029.1"/>
    </source>
</evidence>
<evidence type="ECO:0000313" key="3">
    <source>
        <dbReference type="Proteomes" id="UP000092691"/>
    </source>
</evidence>
<feature type="compositionally biased region" description="Basic and acidic residues" evidence="1">
    <location>
        <begin position="20"/>
        <end position="48"/>
    </location>
</feature>
<protein>
    <recommendedName>
        <fullName evidence="4">Transposase</fullName>
    </recommendedName>
</protein>
<geneLocation type="plasmid" evidence="2 3">
    <name>unnamed3</name>
</geneLocation>
<reference evidence="2 3" key="1">
    <citation type="submission" date="2016-06" db="EMBL/GenBank/DDBJ databases">
        <title>Microsymbionts genomes from the relict species Vavilovia formosa.</title>
        <authorList>
            <person name="Chirak E."/>
            <person name="Kimeklis A."/>
            <person name="Andronov E."/>
        </authorList>
    </citation>
    <scope>NUCLEOTIDE SEQUENCE [LARGE SCALE GENOMIC DNA]</scope>
    <source>
        <strain evidence="2 3">Vaf10</strain>
        <plasmid evidence="3">Plasmid unnamed3</plasmid>
    </source>
</reference>